<dbReference type="Proteomes" id="UP001500102">
    <property type="component" value="Unassembled WGS sequence"/>
</dbReference>
<evidence type="ECO:0000313" key="3">
    <source>
        <dbReference type="Proteomes" id="UP001500102"/>
    </source>
</evidence>
<evidence type="ECO:0008006" key="4">
    <source>
        <dbReference type="Google" id="ProtNLM"/>
    </source>
</evidence>
<name>A0ABP5L3Q4_9MICC</name>
<sequence>MLFPSSHAPATLLVRRTLTGAAAAAVVLAATACTPPGSIQGVDVPAWKATALPSAPGTVLEDAGKILNRDPIVRTASGVPAGTYTLTMTCDGGGKAFFAVSLAGRPLTEAGAACNGSRETARITVPAAGEVKLSTSSVDAPIIYAYHLAASE</sequence>
<evidence type="ECO:0000256" key="1">
    <source>
        <dbReference type="SAM" id="SignalP"/>
    </source>
</evidence>
<proteinExistence type="predicted"/>
<organism evidence="2 3">
    <name type="scientific">Arthrobacter humicola</name>
    <dbReference type="NCBI Taxonomy" id="409291"/>
    <lineage>
        <taxon>Bacteria</taxon>
        <taxon>Bacillati</taxon>
        <taxon>Actinomycetota</taxon>
        <taxon>Actinomycetes</taxon>
        <taxon>Micrococcales</taxon>
        <taxon>Micrococcaceae</taxon>
        <taxon>Arthrobacter</taxon>
    </lineage>
</organism>
<keyword evidence="3" id="KW-1185">Reference proteome</keyword>
<reference evidence="3" key="1">
    <citation type="journal article" date="2019" name="Int. J. Syst. Evol. Microbiol.">
        <title>The Global Catalogue of Microorganisms (GCM) 10K type strain sequencing project: providing services to taxonomists for standard genome sequencing and annotation.</title>
        <authorList>
            <consortium name="The Broad Institute Genomics Platform"/>
            <consortium name="The Broad Institute Genome Sequencing Center for Infectious Disease"/>
            <person name="Wu L."/>
            <person name="Ma J."/>
        </authorList>
    </citation>
    <scope>NUCLEOTIDE SEQUENCE [LARGE SCALE GENOMIC DNA]</scope>
    <source>
        <strain evidence="3">JCM 15921</strain>
    </source>
</reference>
<evidence type="ECO:0000313" key="2">
    <source>
        <dbReference type="EMBL" id="GAA2139434.1"/>
    </source>
</evidence>
<keyword evidence="1" id="KW-0732">Signal</keyword>
<feature type="signal peptide" evidence="1">
    <location>
        <begin position="1"/>
        <end position="32"/>
    </location>
</feature>
<dbReference type="RefSeq" id="WP_344366574.1">
    <property type="nucleotide sequence ID" value="NZ_BAAAQB010000037.1"/>
</dbReference>
<comment type="caution">
    <text evidence="2">The sequence shown here is derived from an EMBL/GenBank/DDBJ whole genome shotgun (WGS) entry which is preliminary data.</text>
</comment>
<feature type="chain" id="PRO_5045082768" description="Lipoprotein" evidence="1">
    <location>
        <begin position="33"/>
        <end position="152"/>
    </location>
</feature>
<accession>A0ABP5L3Q4</accession>
<dbReference type="EMBL" id="BAAAQB010000037">
    <property type="protein sequence ID" value="GAA2139434.1"/>
    <property type="molecule type" value="Genomic_DNA"/>
</dbReference>
<gene>
    <name evidence="2" type="ORF">GCM10009825_26370</name>
</gene>
<protein>
    <recommendedName>
        <fullName evidence="4">Lipoprotein</fullName>
    </recommendedName>
</protein>